<evidence type="ECO:0000313" key="4">
    <source>
        <dbReference type="Proteomes" id="UP000663866"/>
    </source>
</evidence>
<keyword evidence="1" id="KW-0727">SH2 domain</keyword>
<evidence type="ECO:0000313" key="3">
    <source>
        <dbReference type="EMBL" id="CAF4776381.1"/>
    </source>
</evidence>
<evidence type="ECO:0000256" key="1">
    <source>
        <dbReference type="PROSITE-ProRule" id="PRU00191"/>
    </source>
</evidence>
<dbReference type="InterPro" id="IPR000980">
    <property type="entry name" value="SH2"/>
</dbReference>
<dbReference type="PROSITE" id="PS50001">
    <property type="entry name" value="SH2"/>
    <property type="match status" value="1"/>
</dbReference>
<feature type="domain" description="SH2" evidence="2">
    <location>
        <begin position="37"/>
        <end position="80"/>
    </location>
</feature>
<protein>
    <recommendedName>
        <fullName evidence="2">SH2 domain-containing protein</fullName>
    </recommendedName>
</protein>
<dbReference type="SUPFAM" id="SSF55550">
    <property type="entry name" value="SH2 domain"/>
    <property type="match status" value="1"/>
</dbReference>
<organism evidence="3 4">
    <name type="scientific">Rotaria magnacalcarata</name>
    <dbReference type="NCBI Taxonomy" id="392030"/>
    <lineage>
        <taxon>Eukaryota</taxon>
        <taxon>Metazoa</taxon>
        <taxon>Spiralia</taxon>
        <taxon>Gnathifera</taxon>
        <taxon>Rotifera</taxon>
        <taxon>Eurotatoria</taxon>
        <taxon>Bdelloidea</taxon>
        <taxon>Philodinida</taxon>
        <taxon>Philodinidae</taxon>
        <taxon>Rotaria</taxon>
    </lineage>
</organism>
<feature type="non-terminal residue" evidence="3">
    <location>
        <position position="1"/>
    </location>
</feature>
<gene>
    <name evidence="3" type="ORF">OVN521_LOCUS51017</name>
</gene>
<accession>A0A821MZJ4</accession>
<dbReference type="Proteomes" id="UP000663866">
    <property type="component" value="Unassembled WGS sequence"/>
</dbReference>
<name>A0A821MZJ4_9BILA</name>
<dbReference type="EMBL" id="CAJOBG010120538">
    <property type="protein sequence ID" value="CAF4776381.1"/>
    <property type="molecule type" value="Genomic_DNA"/>
</dbReference>
<proteinExistence type="predicted"/>
<reference evidence="3" key="1">
    <citation type="submission" date="2021-02" db="EMBL/GenBank/DDBJ databases">
        <authorList>
            <person name="Nowell W R."/>
        </authorList>
    </citation>
    <scope>NUCLEOTIDE SEQUENCE</scope>
</reference>
<feature type="non-terminal residue" evidence="3">
    <location>
        <position position="80"/>
    </location>
</feature>
<evidence type="ECO:0000259" key="2">
    <source>
        <dbReference type="PROSITE" id="PS50001"/>
    </source>
</evidence>
<dbReference type="Gene3D" id="3.30.505.10">
    <property type="entry name" value="SH2 domain"/>
    <property type="match status" value="1"/>
</dbReference>
<dbReference type="Pfam" id="PF00017">
    <property type="entry name" value="SH2"/>
    <property type="match status" value="1"/>
</dbReference>
<dbReference type="InterPro" id="IPR036860">
    <property type="entry name" value="SH2_dom_sf"/>
</dbReference>
<dbReference type="AlphaFoldDB" id="A0A821MZJ4"/>
<sequence length="80" mass="9474">SNEQEQSVTNLVKIHSLSQLLKRDREQLLTQSRSIAYYHPHIDRDKAEQLLRAKYTRYKRDGLFLLRDCTTSPHDFSLSL</sequence>
<keyword evidence="4" id="KW-1185">Reference proteome</keyword>
<comment type="caution">
    <text evidence="3">The sequence shown here is derived from an EMBL/GenBank/DDBJ whole genome shotgun (WGS) entry which is preliminary data.</text>
</comment>